<proteinExistence type="predicted"/>
<keyword evidence="2" id="KW-0121">Carboxypeptidase</keyword>
<keyword evidence="2" id="KW-0645">Protease</keyword>
<dbReference type="Gene3D" id="2.60.40.1120">
    <property type="entry name" value="Carboxypeptidase-like, regulatory domain"/>
    <property type="match status" value="1"/>
</dbReference>
<sequence>MEKRILMLFACMLFALTCAFSQVTQVIGVVTAEDDGQPITGASIRIEGTKLGTVTDVDGKFHLSNIPANARTLVITYILLSSLEHPSSKIGDYICPLICFAGLGRGSSPP</sequence>
<comment type="caution">
    <text evidence="2">The sequence shown here is derived from an EMBL/GenBank/DDBJ whole genome shotgun (WGS) entry which is preliminary data.</text>
</comment>
<dbReference type="EMBL" id="VUNG01000008">
    <property type="protein sequence ID" value="MST84057.1"/>
    <property type="molecule type" value="Genomic_DNA"/>
</dbReference>
<dbReference type="Pfam" id="PF13715">
    <property type="entry name" value="CarbopepD_reg_2"/>
    <property type="match status" value="1"/>
</dbReference>
<accession>A0A7K0KDP8</accession>
<dbReference type="AlphaFoldDB" id="A0A7K0KDP8"/>
<name>A0A7K0KDP8_9BACT</name>
<organism evidence="2 3">
    <name type="scientific">Hallella mizrahii</name>
    <dbReference type="NCBI Taxonomy" id="2606637"/>
    <lineage>
        <taxon>Bacteria</taxon>
        <taxon>Pseudomonadati</taxon>
        <taxon>Bacteroidota</taxon>
        <taxon>Bacteroidia</taxon>
        <taxon>Bacteroidales</taxon>
        <taxon>Prevotellaceae</taxon>
        <taxon>Hallella</taxon>
    </lineage>
</organism>
<reference evidence="2 3" key="1">
    <citation type="submission" date="2019-08" db="EMBL/GenBank/DDBJ databases">
        <title>In-depth cultivation of the pig gut microbiome towards novel bacterial diversity and tailored functional studies.</title>
        <authorList>
            <person name="Wylensek D."/>
            <person name="Hitch T.C.A."/>
            <person name="Clavel T."/>
        </authorList>
    </citation>
    <scope>NUCLEOTIDE SEQUENCE [LARGE SCALE GENOMIC DNA]</scope>
    <source>
        <strain evidence="2 3">LKV-178-WT-2A</strain>
    </source>
</reference>
<dbReference type="Proteomes" id="UP000438914">
    <property type="component" value="Unassembled WGS sequence"/>
</dbReference>
<keyword evidence="1" id="KW-0732">Signal</keyword>
<feature type="signal peptide" evidence="1">
    <location>
        <begin position="1"/>
        <end position="21"/>
    </location>
</feature>
<evidence type="ECO:0000256" key="1">
    <source>
        <dbReference type="SAM" id="SignalP"/>
    </source>
</evidence>
<feature type="chain" id="PRO_5029502951" evidence="1">
    <location>
        <begin position="22"/>
        <end position="110"/>
    </location>
</feature>
<keyword evidence="3" id="KW-1185">Reference proteome</keyword>
<dbReference type="InterPro" id="IPR008969">
    <property type="entry name" value="CarboxyPept-like_regulatory"/>
</dbReference>
<dbReference type="GO" id="GO:0004180">
    <property type="term" value="F:carboxypeptidase activity"/>
    <property type="evidence" value="ECO:0007669"/>
    <property type="project" value="UniProtKB-KW"/>
</dbReference>
<dbReference type="SUPFAM" id="SSF49464">
    <property type="entry name" value="Carboxypeptidase regulatory domain-like"/>
    <property type="match status" value="1"/>
</dbReference>
<keyword evidence="2" id="KW-0378">Hydrolase</keyword>
<gene>
    <name evidence="2" type="ORF">FYJ73_05150</name>
</gene>
<evidence type="ECO:0000313" key="2">
    <source>
        <dbReference type="EMBL" id="MST84057.1"/>
    </source>
</evidence>
<evidence type="ECO:0000313" key="3">
    <source>
        <dbReference type="Proteomes" id="UP000438914"/>
    </source>
</evidence>
<protein>
    <submittedName>
        <fullName evidence="2">Carboxypeptidase-like regulatory domain-containing protein</fullName>
    </submittedName>
</protein>